<dbReference type="Proteomes" id="UP000027730">
    <property type="component" value="Unassembled WGS sequence"/>
</dbReference>
<proteinExistence type="predicted"/>
<evidence type="ECO:0000313" key="3">
    <source>
        <dbReference type="Proteomes" id="UP000027730"/>
    </source>
</evidence>
<keyword evidence="3" id="KW-1185">Reference proteome</keyword>
<dbReference type="EMBL" id="KL584713">
    <property type="protein sequence ID" value="KEQ71562.1"/>
    <property type="molecule type" value="Genomic_DNA"/>
</dbReference>
<reference evidence="2 3" key="1">
    <citation type="journal article" date="2014" name="BMC Genomics">
        <title>Genome sequencing of four Aureobasidium pullulans varieties: biotechnological potential, stress tolerance, and description of new species.</title>
        <authorList>
            <person name="Gostin Ar C."/>
            <person name="Ohm R.A."/>
            <person name="Kogej T."/>
            <person name="Sonjak S."/>
            <person name="Turk M."/>
            <person name="Zajc J."/>
            <person name="Zalar P."/>
            <person name="Grube M."/>
            <person name="Sun H."/>
            <person name="Han J."/>
            <person name="Sharma A."/>
            <person name="Chiniquy J."/>
            <person name="Ngan C.Y."/>
            <person name="Lipzen A."/>
            <person name="Barry K."/>
            <person name="Grigoriev I.V."/>
            <person name="Gunde-Cimerman N."/>
        </authorList>
    </citation>
    <scope>NUCLEOTIDE SEQUENCE [LARGE SCALE GENOMIC DNA]</scope>
    <source>
        <strain evidence="2 3">CBS 147.97</strain>
    </source>
</reference>
<accession>A0A074WPC5</accession>
<dbReference type="SMART" id="SM00256">
    <property type="entry name" value="FBOX"/>
    <property type="match status" value="1"/>
</dbReference>
<dbReference type="RefSeq" id="XP_013425764.1">
    <property type="nucleotide sequence ID" value="XM_013570310.1"/>
</dbReference>
<dbReference type="InterPro" id="IPR001810">
    <property type="entry name" value="F-box_dom"/>
</dbReference>
<evidence type="ECO:0000313" key="2">
    <source>
        <dbReference type="EMBL" id="KEQ71562.1"/>
    </source>
</evidence>
<dbReference type="PROSITE" id="PS50181">
    <property type="entry name" value="FBOX"/>
    <property type="match status" value="1"/>
</dbReference>
<evidence type="ECO:0000259" key="1">
    <source>
        <dbReference type="PROSITE" id="PS50181"/>
    </source>
</evidence>
<dbReference type="GeneID" id="25408025"/>
<gene>
    <name evidence="2" type="ORF">M436DRAFT_18998</name>
</gene>
<protein>
    <recommendedName>
        <fullName evidence="1">F-box domain-containing protein</fullName>
    </recommendedName>
</protein>
<dbReference type="Pfam" id="PF00646">
    <property type="entry name" value="F-box"/>
    <property type="match status" value="1"/>
</dbReference>
<dbReference type="HOGENOM" id="CLU_180467_0_0_1"/>
<feature type="non-terminal residue" evidence="2">
    <location>
        <position position="1"/>
    </location>
</feature>
<sequence length="73" mass="8462">KYAKKFLTLPDELLTNISENVAPKDLPNFRLTCKTLANIAAKHFGEKRLAHRRFIFTWYSLKGLIDMTAHPVF</sequence>
<dbReference type="SUPFAM" id="SSF81383">
    <property type="entry name" value="F-box domain"/>
    <property type="match status" value="1"/>
</dbReference>
<dbReference type="OrthoDB" id="5279008at2759"/>
<dbReference type="AlphaFoldDB" id="A0A074WPC5"/>
<name>A0A074WPC5_9PEZI</name>
<feature type="non-terminal residue" evidence="2">
    <location>
        <position position="73"/>
    </location>
</feature>
<dbReference type="CDD" id="cd09917">
    <property type="entry name" value="F-box_SF"/>
    <property type="match status" value="1"/>
</dbReference>
<organism evidence="2 3">
    <name type="scientific">Aureobasidium namibiae CBS 147.97</name>
    <dbReference type="NCBI Taxonomy" id="1043004"/>
    <lineage>
        <taxon>Eukaryota</taxon>
        <taxon>Fungi</taxon>
        <taxon>Dikarya</taxon>
        <taxon>Ascomycota</taxon>
        <taxon>Pezizomycotina</taxon>
        <taxon>Dothideomycetes</taxon>
        <taxon>Dothideomycetidae</taxon>
        <taxon>Dothideales</taxon>
        <taxon>Saccotheciaceae</taxon>
        <taxon>Aureobasidium</taxon>
    </lineage>
</organism>
<dbReference type="InterPro" id="IPR036047">
    <property type="entry name" value="F-box-like_dom_sf"/>
</dbReference>
<dbReference type="STRING" id="1043004.A0A074WPC5"/>
<feature type="domain" description="F-box" evidence="1">
    <location>
        <begin position="3"/>
        <end position="49"/>
    </location>
</feature>